<protein>
    <submittedName>
        <fullName evidence="1">Uncharacterized protein</fullName>
    </submittedName>
</protein>
<keyword evidence="2" id="KW-1185">Reference proteome</keyword>
<reference evidence="1 2" key="1">
    <citation type="submission" date="2016-07" db="EMBL/GenBank/DDBJ databases">
        <title>Pervasive Adenine N6-methylation of Active Genes in Fungi.</title>
        <authorList>
            <consortium name="DOE Joint Genome Institute"/>
            <person name="Mondo S.J."/>
            <person name="Dannebaum R.O."/>
            <person name="Kuo R.C."/>
            <person name="Labutti K."/>
            <person name="Haridas S."/>
            <person name="Kuo A."/>
            <person name="Salamov A."/>
            <person name="Ahrendt S.R."/>
            <person name="Lipzen A."/>
            <person name="Sullivan W."/>
            <person name="Andreopoulos W.B."/>
            <person name="Clum A."/>
            <person name="Lindquist E."/>
            <person name="Daum C."/>
            <person name="Ramamoorthy G.K."/>
            <person name="Gryganskyi A."/>
            <person name="Culley D."/>
            <person name="Magnuson J.K."/>
            <person name="James T.Y."/>
            <person name="O'Malley M.A."/>
            <person name="Stajich J.E."/>
            <person name="Spatafora J.W."/>
            <person name="Visel A."/>
            <person name="Grigoriev I.V."/>
        </authorList>
    </citation>
    <scope>NUCLEOTIDE SEQUENCE [LARGE SCALE GENOMIC DNA]</scope>
    <source>
        <strain evidence="1 2">ATCC 12442</strain>
    </source>
</reference>
<dbReference type="EMBL" id="MCFD01000008">
    <property type="protein sequence ID" value="ORX69011.1"/>
    <property type="molecule type" value="Genomic_DNA"/>
</dbReference>
<organism evidence="1 2">
    <name type="scientific">Linderina pennispora</name>
    <dbReference type="NCBI Taxonomy" id="61395"/>
    <lineage>
        <taxon>Eukaryota</taxon>
        <taxon>Fungi</taxon>
        <taxon>Fungi incertae sedis</taxon>
        <taxon>Zoopagomycota</taxon>
        <taxon>Kickxellomycotina</taxon>
        <taxon>Kickxellomycetes</taxon>
        <taxon>Kickxellales</taxon>
        <taxon>Kickxellaceae</taxon>
        <taxon>Linderina</taxon>
    </lineage>
</organism>
<comment type="caution">
    <text evidence="1">The sequence shown here is derived from an EMBL/GenBank/DDBJ whole genome shotgun (WGS) entry which is preliminary data.</text>
</comment>
<evidence type="ECO:0000313" key="1">
    <source>
        <dbReference type="EMBL" id="ORX69011.1"/>
    </source>
</evidence>
<dbReference type="GeneID" id="63804421"/>
<proteinExistence type="predicted"/>
<dbReference type="Proteomes" id="UP000193922">
    <property type="component" value="Unassembled WGS sequence"/>
</dbReference>
<dbReference type="AlphaFoldDB" id="A0A1Y1W680"/>
<evidence type="ECO:0000313" key="2">
    <source>
        <dbReference type="Proteomes" id="UP000193922"/>
    </source>
</evidence>
<sequence>MKLPSLSFVGLNLGLAGIALSAVFKLTREQYICVKEIWAFNSGYIESRIVQIDPSSLTREQKKALDAVFDEGQTPGINVTLQFITNPTQLQAEAVLGVFDDYERSVLFGNCTF</sequence>
<name>A0A1Y1W680_9FUNG</name>
<dbReference type="RefSeq" id="XP_040742743.1">
    <property type="nucleotide sequence ID" value="XM_040887773.1"/>
</dbReference>
<gene>
    <name evidence="1" type="ORF">DL89DRAFT_268048</name>
</gene>
<accession>A0A1Y1W680</accession>